<dbReference type="SUPFAM" id="SSF56219">
    <property type="entry name" value="DNase I-like"/>
    <property type="match status" value="1"/>
</dbReference>
<gene>
    <name evidence="1" type="ORF">R1sor_027177</name>
</gene>
<dbReference type="InterPro" id="IPR036691">
    <property type="entry name" value="Endo/exonu/phosph_ase_sf"/>
</dbReference>
<sequence>MFTEVSEEKKDEQNQFIILRLKGRTGQAFLFITYFAPAGAPVYVGTDAEDPFGVLTREVTRYKEVGPVFLVGDFNSRISAAQGEVLQDNGAGWSDDTVPAQWTRTSEDVETNRFADAFLRFVSVAGLTILNDGTCIINCQDVTRKL</sequence>
<accession>A0ABD3GHP4</accession>
<protein>
    <recommendedName>
        <fullName evidence="3">Endonuclease/exonuclease/phosphatase domain-containing protein</fullName>
    </recommendedName>
</protein>
<organism evidence="1 2">
    <name type="scientific">Riccia sorocarpa</name>
    <dbReference type="NCBI Taxonomy" id="122646"/>
    <lineage>
        <taxon>Eukaryota</taxon>
        <taxon>Viridiplantae</taxon>
        <taxon>Streptophyta</taxon>
        <taxon>Embryophyta</taxon>
        <taxon>Marchantiophyta</taxon>
        <taxon>Marchantiopsida</taxon>
        <taxon>Marchantiidae</taxon>
        <taxon>Marchantiales</taxon>
        <taxon>Ricciaceae</taxon>
        <taxon>Riccia</taxon>
    </lineage>
</organism>
<dbReference type="Gene3D" id="3.60.10.10">
    <property type="entry name" value="Endonuclease/exonuclease/phosphatase"/>
    <property type="match status" value="1"/>
</dbReference>
<dbReference type="Proteomes" id="UP001633002">
    <property type="component" value="Unassembled WGS sequence"/>
</dbReference>
<comment type="caution">
    <text evidence="1">The sequence shown here is derived from an EMBL/GenBank/DDBJ whole genome shotgun (WGS) entry which is preliminary data.</text>
</comment>
<proteinExistence type="predicted"/>
<keyword evidence="2" id="KW-1185">Reference proteome</keyword>
<evidence type="ECO:0000313" key="2">
    <source>
        <dbReference type="Proteomes" id="UP001633002"/>
    </source>
</evidence>
<evidence type="ECO:0008006" key="3">
    <source>
        <dbReference type="Google" id="ProtNLM"/>
    </source>
</evidence>
<reference evidence="1 2" key="1">
    <citation type="submission" date="2024-09" db="EMBL/GenBank/DDBJ databases">
        <title>Chromosome-scale assembly of Riccia sorocarpa.</title>
        <authorList>
            <person name="Paukszto L."/>
        </authorList>
    </citation>
    <scope>NUCLEOTIDE SEQUENCE [LARGE SCALE GENOMIC DNA]</scope>
    <source>
        <strain evidence="1">LP-2024</strain>
        <tissue evidence="1">Aerial parts of the thallus</tissue>
    </source>
</reference>
<dbReference type="AlphaFoldDB" id="A0ABD3GHP4"/>
<dbReference type="EMBL" id="JBJQOH010000008">
    <property type="protein sequence ID" value="KAL3677229.1"/>
    <property type="molecule type" value="Genomic_DNA"/>
</dbReference>
<evidence type="ECO:0000313" key="1">
    <source>
        <dbReference type="EMBL" id="KAL3677229.1"/>
    </source>
</evidence>
<name>A0ABD3GHP4_9MARC</name>